<dbReference type="Proteomes" id="UP001165283">
    <property type="component" value="Unassembled WGS sequence"/>
</dbReference>
<evidence type="ECO:0008006" key="3">
    <source>
        <dbReference type="Google" id="ProtNLM"/>
    </source>
</evidence>
<protein>
    <recommendedName>
        <fullName evidence="3">DUF1579 domain-containing protein</fullName>
    </recommendedName>
</protein>
<keyword evidence="2" id="KW-1185">Reference proteome</keyword>
<reference evidence="1" key="1">
    <citation type="submission" date="2021-04" db="EMBL/GenBank/DDBJ databases">
        <title>Pseudonocardia sp. nov., isolated from sandy soil of mangrove forest.</title>
        <authorList>
            <person name="Zan Z."/>
            <person name="Huang R."/>
            <person name="Liu W."/>
        </authorList>
    </citation>
    <scope>NUCLEOTIDE SEQUENCE</scope>
    <source>
        <strain evidence="1">S2-4</strain>
    </source>
</reference>
<evidence type="ECO:0000313" key="2">
    <source>
        <dbReference type="Proteomes" id="UP001165283"/>
    </source>
</evidence>
<proteinExistence type="predicted"/>
<gene>
    <name evidence="1" type="ORF">KDL28_17150</name>
</gene>
<sequence>MTTSPVPPVGDGRADFDFLHGSWRIAARRLSDVFDPASPWVDFDLTAEVRPVLAGLGNHEVCHGPTGPSGGPFDGMTLRLFDPRTRTWRIWWASTGDPGHLDPPLEGRFDGTRGDFHGRDRVAGTDVDVHFRWDDGGGDAASWAQAFSTDGARTWVTNFTMDFRRG</sequence>
<accession>A0ABT1A1L9</accession>
<name>A0ABT1A1L9_9PSEU</name>
<dbReference type="RefSeq" id="WP_252439850.1">
    <property type="nucleotide sequence ID" value="NZ_JAGSOV010000037.1"/>
</dbReference>
<comment type="caution">
    <text evidence="1">The sequence shown here is derived from an EMBL/GenBank/DDBJ whole genome shotgun (WGS) entry which is preliminary data.</text>
</comment>
<dbReference type="EMBL" id="JAGSOV010000037">
    <property type="protein sequence ID" value="MCO1656789.1"/>
    <property type="molecule type" value="Genomic_DNA"/>
</dbReference>
<organism evidence="1 2">
    <name type="scientific">Pseudonocardia humida</name>
    <dbReference type="NCBI Taxonomy" id="2800819"/>
    <lineage>
        <taxon>Bacteria</taxon>
        <taxon>Bacillati</taxon>
        <taxon>Actinomycetota</taxon>
        <taxon>Actinomycetes</taxon>
        <taxon>Pseudonocardiales</taxon>
        <taxon>Pseudonocardiaceae</taxon>
        <taxon>Pseudonocardia</taxon>
    </lineage>
</organism>
<evidence type="ECO:0000313" key="1">
    <source>
        <dbReference type="EMBL" id="MCO1656789.1"/>
    </source>
</evidence>